<proteinExistence type="predicted"/>
<feature type="region of interest" description="Disordered" evidence="1">
    <location>
        <begin position="54"/>
        <end position="90"/>
    </location>
</feature>
<keyword evidence="3" id="KW-1185">Reference proteome</keyword>
<feature type="non-terminal residue" evidence="2">
    <location>
        <position position="1"/>
    </location>
</feature>
<dbReference type="EMBL" id="JXTC01000093">
    <property type="protein sequence ID" value="PON89521.1"/>
    <property type="molecule type" value="Genomic_DNA"/>
</dbReference>
<evidence type="ECO:0000313" key="2">
    <source>
        <dbReference type="EMBL" id="PON89521.1"/>
    </source>
</evidence>
<dbReference type="InParanoid" id="A0A2P5EVF4"/>
<sequence length="153" mass="16711">TTTDPDPDPGGGASTRLGSKIFDRSRTCPTTSPGCSDHFSTGGRKISTLVENFRLGSNHRSTGVEPPFDRRRTIRLGSKPPVENFDRRSTTSLGCSDRFSTGGWKISTPVENVRLGSNHCSTVVENVRLGSKPPVENFDRRSTVVENFDPSRT</sequence>
<dbReference type="Proteomes" id="UP000237000">
    <property type="component" value="Unassembled WGS sequence"/>
</dbReference>
<gene>
    <name evidence="2" type="ORF">TorRG33x02_146650</name>
</gene>
<evidence type="ECO:0000256" key="1">
    <source>
        <dbReference type="SAM" id="MobiDB-lite"/>
    </source>
</evidence>
<feature type="region of interest" description="Disordered" evidence="1">
    <location>
        <begin position="1"/>
        <end position="36"/>
    </location>
</feature>
<reference evidence="3" key="1">
    <citation type="submission" date="2016-06" db="EMBL/GenBank/DDBJ databases">
        <title>Parallel loss of symbiosis genes in relatives of nitrogen-fixing non-legume Parasponia.</title>
        <authorList>
            <person name="Van Velzen R."/>
            <person name="Holmer R."/>
            <person name="Bu F."/>
            <person name="Rutten L."/>
            <person name="Van Zeijl A."/>
            <person name="Liu W."/>
            <person name="Santuari L."/>
            <person name="Cao Q."/>
            <person name="Sharma T."/>
            <person name="Shen D."/>
            <person name="Roswanjaya Y."/>
            <person name="Wardhani T."/>
            <person name="Kalhor M.S."/>
            <person name="Jansen J."/>
            <person name="Van den Hoogen J."/>
            <person name="Gungor B."/>
            <person name="Hartog M."/>
            <person name="Hontelez J."/>
            <person name="Verver J."/>
            <person name="Yang W.-C."/>
            <person name="Schijlen E."/>
            <person name="Repin R."/>
            <person name="Schilthuizen M."/>
            <person name="Schranz E."/>
            <person name="Heidstra R."/>
            <person name="Miyata K."/>
            <person name="Fedorova E."/>
            <person name="Kohlen W."/>
            <person name="Bisseling T."/>
            <person name="Smit S."/>
            <person name="Geurts R."/>
        </authorList>
    </citation>
    <scope>NUCLEOTIDE SEQUENCE [LARGE SCALE GENOMIC DNA]</scope>
    <source>
        <strain evidence="3">cv. RG33-2</strain>
    </source>
</reference>
<comment type="caution">
    <text evidence="2">The sequence shown here is derived from an EMBL/GenBank/DDBJ whole genome shotgun (WGS) entry which is preliminary data.</text>
</comment>
<accession>A0A2P5EVF4</accession>
<protein>
    <submittedName>
        <fullName evidence="2">Uncharacterized protein</fullName>
    </submittedName>
</protein>
<evidence type="ECO:0000313" key="3">
    <source>
        <dbReference type="Proteomes" id="UP000237000"/>
    </source>
</evidence>
<dbReference type="AlphaFoldDB" id="A0A2P5EVF4"/>
<organism evidence="2 3">
    <name type="scientific">Trema orientale</name>
    <name type="common">Charcoal tree</name>
    <name type="synonym">Celtis orientalis</name>
    <dbReference type="NCBI Taxonomy" id="63057"/>
    <lineage>
        <taxon>Eukaryota</taxon>
        <taxon>Viridiplantae</taxon>
        <taxon>Streptophyta</taxon>
        <taxon>Embryophyta</taxon>
        <taxon>Tracheophyta</taxon>
        <taxon>Spermatophyta</taxon>
        <taxon>Magnoliopsida</taxon>
        <taxon>eudicotyledons</taxon>
        <taxon>Gunneridae</taxon>
        <taxon>Pentapetalae</taxon>
        <taxon>rosids</taxon>
        <taxon>fabids</taxon>
        <taxon>Rosales</taxon>
        <taxon>Cannabaceae</taxon>
        <taxon>Trema</taxon>
    </lineage>
</organism>
<name>A0A2P5EVF4_TREOI</name>